<dbReference type="Pfam" id="PF01869">
    <property type="entry name" value="BcrAD_BadFG"/>
    <property type="match status" value="2"/>
</dbReference>
<dbReference type="PANTHER" id="PTHR32329">
    <property type="entry name" value="BIFUNCTIONAL PROTEIN [INCLUDES 2-HYDROXYACYL-COA DEHYDRATASE (N-TER) AND ITS ACTIVATOR DOMAIN (C_TERM)-RELATED"/>
    <property type="match status" value="1"/>
</dbReference>
<dbReference type="InterPro" id="IPR008275">
    <property type="entry name" value="CoA_E_activase_dom"/>
</dbReference>
<evidence type="ECO:0000313" key="6">
    <source>
        <dbReference type="Proteomes" id="UP000502179"/>
    </source>
</evidence>
<dbReference type="NCBIfam" id="TIGR00241">
    <property type="entry name" value="CoA_E_activ"/>
    <property type="match status" value="2"/>
</dbReference>
<name>A0A6G7PTK8_9BACT</name>
<dbReference type="InterPro" id="IPR018709">
    <property type="entry name" value="CoA_activase_DUF2229"/>
</dbReference>
<dbReference type="InterPro" id="IPR043129">
    <property type="entry name" value="ATPase_NBD"/>
</dbReference>
<keyword evidence="4" id="KW-0411">Iron-sulfur</keyword>
<evidence type="ECO:0000256" key="3">
    <source>
        <dbReference type="ARBA" id="ARBA00023004"/>
    </source>
</evidence>
<evidence type="ECO:0000313" key="5">
    <source>
        <dbReference type="EMBL" id="QIJ70851.1"/>
    </source>
</evidence>
<evidence type="ECO:0000256" key="1">
    <source>
        <dbReference type="ARBA" id="ARBA00001966"/>
    </source>
</evidence>
<dbReference type="GO" id="GO:0046872">
    <property type="term" value="F:metal ion binding"/>
    <property type="evidence" value="ECO:0007669"/>
    <property type="project" value="UniProtKB-KW"/>
</dbReference>
<sequence length="1389" mass="154826">MGNLHIGLDVGSGGAKIVVLDDQAQILFEDYRRTHGQPIQTANAMLKEMEEAIGEANFTITCTGTAGKFLARLLGVNFINEVICHTKGVEFFHPEARTIIDIGGEDSKLIFVGHGQDGRFYIEDFALNTMCAAGTGAFLDQQAARLGYSIEEFSRLALKAKTIPRIAGRCTVFAKSDMIHLQQAAVPDYEIIAGLCFAIVRNLKSNIAKGRRIRPPLVFQGGVAANYGVRRAFVEIFHLKDGELIIPKHFATMGAIGAALHSLEQASWASPYPGRKPLMDYLSGTREKTKRFPPLKSPQGRPRTFSSQDEAPSGPIEAYLGIDVGSVSTKVVIIDKNLRLLAKKYLYSSGRPLEAIKEALEAISRDLPPEVEICGVGTTGSGRYLTGDFVGADIIRNEITAQATAAAAVDPEVDTIIEIGGQDSKFIRLERGTIVDFNMNKACAAGTGSFLEEQAVRLGISIEDFGRLALKSQAPVKMGERCTVFMQSDLVHYQQRGIPKEDLCAGLCYAIVYNYLTKVVEKRPLGRKVFYQGATALNPGVVAAFEAVLGQEVIVPPHNEVTGAIGVAILAMRERNWAKSRFRGFDLSKVSYEISSFECQACPNCCEIRKVSIEGRPPLFYGGRCEKYETKRITKQEAIPDLVSEREALLLSYLDQDTEGKVIGIPRTLFFLEWLPFFATLFQELGYRVVVSGPTNKRLVARGIESMVNETCFPIKVAHGHVIDLIEQGIKTIFLPQISDLPSGHPRLPSGHVCPYCQSLAWTIHAAVDFNAHGVKVIQPVLHFGDKKTLAGDLRQLAKMLKLRPARVEKAARKAFEAQKDFWNRLKKRGQEILNGLKDGEKAIVIVGRPYNALDPGSNLYIHKKLLDLGVKAIPIDFLPLDEINQDLDEIAQVYWRYGQKILSAAVFCREHPALFPIFITNFACGPDSFILHFFKDHLGDKPFLELEIDEHSADAGVLTRIEAFLDSLGEARTGKRPEKRPRRQPRPTDGRILYVPYMCDHSHSLAAAFRACGLEAQVLPVSDEEALRLGREYTSGKECYPAVLTTGDMIKMTRQKEFDPDRAAFFMPSGTGPCRFGQYNRLHRAILDELGYSSVPIYSPNQSYTLYEEMGMVGKDFTRLAWQGVVAVDVLDKMRREIRPYETAAGMTDQCYQHYLERICQAIEKREDLVAVLMEAREAFEHIPASGRGKRPIVGIVGEIYTRANDFANENIIRTLEALGAEVWTPTISEWILYVNFTAKRRARRHNQWRHYAKLLIEHKVQVSDEKRFEQVVEGLVRSVPEPDAAELVEWASAYVSPEFEGEAILSVGKSLDYILRGVHGIVNVIPFTCMPGAIAAALLKRLKEEHQNIPCITLAYDGQRETTTITRLEAFIYQVNQFRERRLRAAA</sequence>
<evidence type="ECO:0000256" key="2">
    <source>
        <dbReference type="ARBA" id="ARBA00022723"/>
    </source>
</evidence>
<keyword evidence="3" id="KW-0408">Iron</keyword>
<dbReference type="InterPro" id="IPR002731">
    <property type="entry name" value="ATPase_BadF"/>
</dbReference>
<accession>A0A6G7PTK8</accession>
<gene>
    <name evidence="5" type="ORF">G4V39_00565</name>
</gene>
<dbReference type="SUPFAM" id="SSF53067">
    <property type="entry name" value="Actin-like ATPase domain"/>
    <property type="match status" value="2"/>
</dbReference>
<dbReference type="Gene3D" id="3.30.420.40">
    <property type="match status" value="4"/>
</dbReference>
<dbReference type="InterPro" id="IPR051805">
    <property type="entry name" value="Dehydratase_Activator_Redct"/>
</dbReference>
<protein>
    <submittedName>
        <fullName evidence="5">CoA activase</fullName>
    </submittedName>
</protein>
<evidence type="ECO:0000256" key="4">
    <source>
        <dbReference type="ARBA" id="ARBA00023014"/>
    </source>
</evidence>
<dbReference type="PANTHER" id="PTHR32329:SF7">
    <property type="entry name" value="ACTIVATOR OF 2-HYDROXYACYL-COA-HYDRATASE"/>
    <property type="match status" value="1"/>
</dbReference>
<reference evidence="5 6" key="1">
    <citation type="submission" date="2020-02" db="EMBL/GenBank/DDBJ databases">
        <title>Genome analysis of Thermosulfuriphilus ammonigenes ST65T, an anaerobic thermophilic chemolithoautotrophic bacterium isolated from a deep-sea hydrothermal vent.</title>
        <authorList>
            <person name="Slobodkina G."/>
            <person name="Allioux M."/>
            <person name="Merkel A."/>
            <person name="Alain K."/>
            <person name="Jebbar M."/>
            <person name="Slobodkin A."/>
        </authorList>
    </citation>
    <scope>NUCLEOTIDE SEQUENCE [LARGE SCALE GENOMIC DNA]</scope>
    <source>
        <strain evidence="5 6">ST65</strain>
    </source>
</reference>
<dbReference type="GO" id="GO:0051536">
    <property type="term" value="F:iron-sulfur cluster binding"/>
    <property type="evidence" value="ECO:0007669"/>
    <property type="project" value="UniProtKB-KW"/>
</dbReference>
<dbReference type="RefSeq" id="WP_166031074.1">
    <property type="nucleotide sequence ID" value="NZ_CP048877.1"/>
</dbReference>
<keyword evidence="2" id="KW-0479">Metal-binding</keyword>
<keyword evidence="6" id="KW-1185">Reference proteome</keyword>
<proteinExistence type="predicted"/>
<dbReference type="Gene3D" id="3.40.50.11900">
    <property type="match status" value="1"/>
</dbReference>
<comment type="cofactor">
    <cofactor evidence="1">
        <name>[4Fe-4S] cluster</name>
        <dbReference type="ChEBI" id="CHEBI:49883"/>
    </cofactor>
</comment>
<dbReference type="Proteomes" id="UP000502179">
    <property type="component" value="Chromosome"/>
</dbReference>
<dbReference type="Pfam" id="PF09989">
    <property type="entry name" value="DUF2229"/>
    <property type="match status" value="1"/>
</dbReference>
<dbReference type="CDD" id="cd24035">
    <property type="entry name" value="ASKHA_NBD_O66634-like_rpt2"/>
    <property type="match status" value="1"/>
</dbReference>
<dbReference type="EMBL" id="CP048877">
    <property type="protein sequence ID" value="QIJ70851.1"/>
    <property type="molecule type" value="Genomic_DNA"/>
</dbReference>
<dbReference type="CDD" id="cd24034">
    <property type="entry name" value="ASKHA_NBD_O66634-like_rpt1"/>
    <property type="match status" value="1"/>
</dbReference>
<dbReference type="KEGG" id="tav:G4V39_00565"/>
<organism evidence="5 6">
    <name type="scientific">Thermosulfuriphilus ammonigenes</name>
    <dbReference type="NCBI Taxonomy" id="1936021"/>
    <lineage>
        <taxon>Bacteria</taxon>
        <taxon>Pseudomonadati</taxon>
        <taxon>Thermodesulfobacteriota</taxon>
        <taxon>Thermodesulfobacteria</taxon>
        <taxon>Thermodesulfobacteriales</taxon>
        <taxon>Thermodesulfobacteriaceae</taxon>
        <taxon>Thermosulfuriphilus</taxon>
    </lineage>
</organism>